<evidence type="ECO:0008006" key="5">
    <source>
        <dbReference type="Google" id="ProtNLM"/>
    </source>
</evidence>
<name>A0A8T9C3D0_9HELO</name>
<dbReference type="AlphaFoldDB" id="A0A8T9C3D0"/>
<evidence type="ECO:0000256" key="1">
    <source>
        <dbReference type="SAM" id="MobiDB-lite"/>
    </source>
</evidence>
<dbReference type="EMBL" id="QGMK01000750">
    <property type="protein sequence ID" value="TVY78504.1"/>
    <property type="molecule type" value="Genomic_DNA"/>
</dbReference>
<keyword evidence="4" id="KW-1185">Reference proteome</keyword>
<organism evidence="3 4">
    <name type="scientific">Lachnellula suecica</name>
    <dbReference type="NCBI Taxonomy" id="602035"/>
    <lineage>
        <taxon>Eukaryota</taxon>
        <taxon>Fungi</taxon>
        <taxon>Dikarya</taxon>
        <taxon>Ascomycota</taxon>
        <taxon>Pezizomycotina</taxon>
        <taxon>Leotiomycetes</taxon>
        <taxon>Helotiales</taxon>
        <taxon>Lachnaceae</taxon>
        <taxon>Lachnellula</taxon>
    </lineage>
</organism>
<reference evidence="3 4" key="1">
    <citation type="submission" date="2018-05" db="EMBL/GenBank/DDBJ databases">
        <title>Genome sequencing and assembly of the regulated plant pathogen Lachnellula willkommii and related sister species for the development of diagnostic species identification markers.</title>
        <authorList>
            <person name="Giroux E."/>
            <person name="Bilodeau G."/>
        </authorList>
    </citation>
    <scope>NUCLEOTIDE SEQUENCE [LARGE SCALE GENOMIC DNA]</scope>
    <source>
        <strain evidence="3 4">CBS 268.59</strain>
    </source>
</reference>
<keyword evidence="2" id="KW-0732">Signal</keyword>
<feature type="compositionally biased region" description="Polar residues" evidence="1">
    <location>
        <begin position="240"/>
        <end position="250"/>
    </location>
</feature>
<feature type="signal peptide" evidence="2">
    <location>
        <begin position="1"/>
        <end position="19"/>
    </location>
</feature>
<sequence>MHITKLIVPFGALLSLTSARLASRAVNDPADEHLLKMCRPIYWQHFQAGSSPNGLIPSLRNSPFPCDQQLFIENGCIANGTTEIDFLAEQECLCNGSFFEVSAACDACYFVHGYQQVTPEEASSSLSSIKTAECSPNPPFQPYTNLFPAVNITSAPLSPSWTLGVDKFPNNTAISNYFTPTASATPGAITGIATARLTTWTNTDGNRFTPSSIPPNSGISTTGTNSSATGSLTSAEAAGSSITASPSPVQSTNLGVRGELKAAAGGLLAGVLGIAALL</sequence>
<proteinExistence type="predicted"/>
<accession>A0A8T9C3D0</accession>
<dbReference type="Proteomes" id="UP000469558">
    <property type="component" value="Unassembled WGS sequence"/>
</dbReference>
<comment type="caution">
    <text evidence="3">The sequence shown here is derived from an EMBL/GenBank/DDBJ whole genome shotgun (WGS) entry which is preliminary data.</text>
</comment>
<feature type="chain" id="PRO_5035914697" description="Collagen-like protein" evidence="2">
    <location>
        <begin position="20"/>
        <end position="278"/>
    </location>
</feature>
<feature type="compositionally biased region" description="Polar residues" evidence="1">
    <location>
        <begin position="203"/>
        <end position="215"/>
    </location>
</feature>
<dbReference type="OrthoDB" id="4331875at2759"/>
<gene>
    <name evidence="3" type="ORF">LSUE1_G005939</name>
</gene>
<evidence type="ECO:0000313" key="4">
    <source>
        <dbReference type="Proteomes" id="UP000469558"/>
    </source>
</evidence>
<evidence type="ECO:0000313" key="3">
    <source>
        <dbReference type="EMBL" id="TVY78504.1"/>
    </source>
</evidence>
<protein>
    <recommendedName>
        <fullName evidence="5">Collagen-like protein</fullName>
    </recommendedName>
</protein>
<feature type="region of interest" description="Disordered" evidence="1">
    <location>
        <begin position="203"/>
        <end position="250"/>
    </location>
</feature>
<evidence type="ECO:0000256" key="2">
    <source>
        <dbReference type="SAM" id="SignalP"/>
    </source>
</evidence>
<feature type="compositionally biased region" description="Low complexity" evidence="1">
    <location>
        <begin position="217"/>
        <end position="234"/>
    </location>
</feature>